<protein>
    <submittedName>
        <fullName evidence="2">Uncharacterized protein</fullName>
    </submittedName>
</protein>
<dbReference type="EMBL" id="AJWJ01000233">
    <property type="protein sequence ID" value="KAF2072996.1"/>
    <property type="molecule type" value="Genomic_DNA"/>
</dbReference>
<feature type="compositionally biased region" description="Low complexity" evidence="1">
    <location>
        <begin position="352"/>
        <end position="379"/>
    </location>
</feature>
<sequence>MSMITVDILTPAFHFPSTFQRSEILSLCRSNIGVDDLEFIPINNDRIGMIIKDSNFSMETVEGIYWQNYYLFTQLSRATESLLYFQDKHTHDQETIASLKKEIAQLKKSENDLIVKLEEQSDKHRLAEASTDKVILDLQQQLSASINIIKSLSQLKEHMNPLNINSSTSNNSPPSSSPVLVGIDAIHNSTGNSNINSNSSSSVSYPYKNSSCSHPNISKSPSNSSGSLMDKKSPSIKPILYNLKFMASPTNKPCQCSQSFPPNISLSNSNSSSNLYSNINNTNNGSTPPSPLLSTMIKPSALKETSKIKQLINHYVTLCTISNNGFKKEDGSNTSTISNNDNTPVVDERSINTNSSNQQQNDQQNNTSSNNNSSSSGSGFIKIYM</sequence>
<dbReference type="Proteomes" id="UP000695562">
    <property type="component" value="Unassembled WGS sequence"/>
</dbReference>
<evidence type="ECO:0000256" key="1">
    <source>
        <dbReference type="SAM" id="MobiDB-lite"/>
    </source>
</evidence>
<feature type="compositionally biased region" description="Low complexity" evidence="1">
    <location>
        <begin position="332"/>
        <end position="343"/>
    </location>
</feature>
<feature type="compositionally biased region" description="Low complexity" evidence="1">
    <location>
        <begin position="163"/>
        <end position="178"/>
    </location>
</feature>
<keyword evidence="3" id="KW-1185">Reference proteome</keyword>
<feature type="region of interest" description="Disordered" evidence="1">
    <location>
        <begin position="163"/>
        <end position="182"/>
    </location>
</feature>
<accession>A0A8J4PTE4</accession>
<proteinExistence type="predicted"/>
<feature type="compositionally biased region" description="Low complexity" evidence="1">
    <location>
        <begin position="191"/>
        <end position="227"/>
    </location>
</feature>
<evidence type="ECO:0000313" key="3">
    <source>
        <dbReference type="Proteomes" id="UP000695562"/>
    </source>
</evidence>
<organism evidence="2 3">
    <name type="scientific">Polysphondylium violaceum</name>
    <dbReference type="NCBI Taxonomy" id="133409"/>
    <lineage>
        <taxon>Eukaryota</taxon>
        <taxon>Amoebozoa</taxon>
        <taxon>Evosea</taxon>
        <taxon>Eumycetozoa</taxon>
        <taxon>Dictyostelia</taxon>
        <taxon>Dictyosteliales</taxon>
        <taxon>Dictyosteliaceae</taxon>
        <taxon>Polysphondylium</taxon>
    </lineage>
</organism>
<dbReference type="AlphaFoldDB" id="A0A8J4PTE4"/>
<name>A0A8J4PTE4_9MYCE</name>
<feature type="region of interest" description="Disordered" evidence="1">
    <location>
        <begin position="329"/>
        <end position="385"/>
    </location>
</feature>
<comment type="caution">
    <text evidence="2">The sequence shown here is derived from an EMBL/GenBank/DDBJ whole genome shotgun (WGS) entry which is preliminary data.</text>
</comment>
<gene>
    <name evidence="2" type="ORF">CYY_005674</name>
</gene>
<dbReference type="OrthoDB" id="21000at2759"/>
<evidence type="ECO:0000313" key="2">
    <source>
        <dbReference type="EMBL" id="KAF2072996.1"/>
    </source>
</evidence>
<reference evidence="2" key="1">
    <citation type="submission" date="2020-01" db="EMBL/GenBank/DDBJ databases">
        <title>Development of genomics and gene disruption for Polysphondylium violaceum indicates a role for the polyketide synthase stlB in stalk morphogenesis.</title>
        <authorList>
            <person name="Narita B."/>
            <person name="Kawabe Y."/>
            <person name="Kin K."/>
            <person name="Saito T."/>
            <person name="Gibbs R."/>
            <person name="Kuspa A."/>
            <person name="Muzny D."/>
            <person name="Queller D."/>
            <person name="Richards S."/>
            <person name="Strassman J."/>
            <person name="Sucgang R."/>
            <person name="Worley K."/>
            <person name="Schaap P."/>
        </authorList>
    </citation>
    <scope>NUCLEOTIDE SEQUENCE</scope>
    <source>
        <strain evidence="2">QSvi11</strain>
    </source>
</reference>
<feature type="region of interest" description="Disordered" evidence="1">
    <location>
        <begin position="191"/>
        <end position="231"/>
    </location>
</feature>